<name>X1QJD5_9ZZZZ</name>
<proteinExistence type="predicted"/>
<feature type="transmembrane region" description="Helical" evidence="1">
    <location>
        <begin position="12"/>
        <end position="35"/>
    </location>
</feature>
<evidence type="ECO:0000313" key="2">
    <source>
        <dbReference type="EMBL" id="GAI68582.1"/>
    </source>
</evidence>
<keyword evidence="1" id="KW-0812">Transmembrane</keyword>
<dbReference type="SUPFAM" id="SSF49452">
    <property type="entry name" value="Starch-binding domain-like"/>
    <property type="match status" value="1"/>
</dbReference>
<keyword evidence="1" id="KW-0472">Membrane</keyword>
<evidence type="ECO:0000256" key="1">
    <source>
        <dbReference type="SAM" id="Phobius"/>
    </source>
</evidence>
<keyword evidence="1" id="KW-1133">Transmembrane helix</keyword>
<protein>
    <recommendedName>
        <fullName evidence="3">Carboxypeptidase regulatory-like domain-containing protein</fullName>
    </recommendedName>
</protein>
<reference evidence="2" key="1">
    <citation type="journal article" date="2014" name="Front. Microbiol.">
        <title>High frequency of phylogenetically diverse reductive dehalogenase-homologous genes in deep subseafloor sedimentary metagenomes.</title>
        <authorList>
            <person name="Kawai M."/>
            <person name="Futagami T."/>
            <person name="Toyoda A."/>
            <person name="Takaki Y."/>
            <person name="Nishi S."/>
            <person name="Hori S."/>
            <person name="Arai W."/>
            <person name="Tsubouchi T."/>
            <person name="Morono Y."/>
            <person name="Uchiyama I."/>
            <person name="Ito T."/>
            <person name="Fujiyama A."/>
            <person name="Inagaki F."/>
            <person name="Takami H."/>
        </authorList>
    </citation>
    <scope>NUCLEOTIDE SEQUENCE</scope>
    <source>
        <strain evidence="2">Expedition CK06-06</strain>
    </source>
</reference>
<sequence>MVEVKEKEISPGAVVVVGVGLGGIAVLGLAALAFAAPPAPLPPSPGKANLYGRVVDAETGKAIPDVLVTLDGMQTSTDASGDYLFPDLEPGGYYITFEKEGYETVSGDITLPEGNNPLNVGLTPLVANLFGVVTDAETGLALGGVLVTLDGMQTST</sequence>
<evidence type="ECO:0008006" key="3">
    <source>
        <dbReference type="Google" id="ProtNLM"/>
    </source>
</evidence>
<gene>
    <name evidence="2" type="ORF">S12H4_06273</name>
</gene>
<organism evidence="2">
    <name type="scientific">marine sediment metagenome</name>
    <dbReference type="NCBI Taxonomy" id="412755"/>
    <lineage>
        <taxon>unclassified sequences</taxon>
        <taxon>metagenomes</taxon>
        <taxon>ecological metagenomes</taxon>
    </lineage>
</organism>
<dbReference type="Pfam" id="PF13620">
    <property type="entry name" value="CarboxypepD_reg"/>
    <property type="match status" value="1"/>
</dbReference>
<accession>X1QJD5</accession>
<dbReference type="Gene3D" id="2.60.40.1120">
    <property type="entry name" value="Carboxypeptidase-like, regulatory domain"/>
    <property type="match status" value="1"/>
</dbReference>
<dbReference type="EMBL" id="BARW01002182">
    <property type="protein sequence ID" value="GAI68582.1"/>
    <property type="molecule type" value="Genomic_DNA"/>
</dbReference>
<dbReference type="GO" id="GO:0030246">
    <property type="term" value="F:carbohydrate binding"/>
    <property type="evidence" value="ECO:0007669"/>
    <property type="project" value="InterPro"/>
</dbReference>
<comment type="caution">
    <text evidence="2">The sequence shown here is derived from an EMBL/GenBank/DDBJ whole genome shotgun (WGS) entry which is preliminary data.</text>
</comment>
<dbReference type="AlphaFoldDB" id="X1QJD5"/>
<feature type="non-terminal residue" evidence="2">
    <location>
        <position position="156"/>
    </location>
</feature>
<dbReference type="InterPro" id="IPR013784">
    <property type="entry name" value="Carb-bd-like_fold"/>
</dbReference>